<dbReference type="SUPFAM" id="SSF49401">
    <property type="entry name" value="Bacterial adhesins"/>
    <property type="match status" value="4"/>
</dbReference>
<dbReference type="Pfam" id="PF05737">
    <property type="entry name" value="Collagen_bind"/>
    <property type="match status" value="2"/>
</dbReference>
<evidence type="ECO:0000256" key="6">
    <source>
        <dbReference type="ARBA" id="ARBA00023088"/>
    </source>
</evidence>
<evidence type="ECO:0000313" key="13">
    <source>
        <dbReference type="Proteomes" id="UP000053058"/>
    </source>
</evidence>
<feature type="domain" description="Collagen binding" evidence="9">
    <location>
        <begin position="1056"/>
        <end position="1186"/>
    </location>
</feature>
<dbReference type="GO" id="GO:0005518">
    <property type="term" value="F:collagen binding"/>
    <property type="evidence" value="ECO:0007669"/>
    <property type="project" value="InterPro"/>
</dbReference>
<feature type="region of interest" description="Disordered" evidence="7">
    <location>
        <begin position="860"/>
        <end position="879"/>
    </location>
</feature>
<dbReference type="PANTHER" id="PTHR36108">
    <property type="entry name" value="COLOSSIN-B-RELATED"/>
    <property type="match status" value="1"/>
</dbReference>
<evidence type="ECO:0000256" key="3">
    <source>
        <dbReference type="ARBA" id="ARBA00022512"/>
    </source>
</evidence>
<organism evidence="12 13">
    <name type="scientific">Lactococcus lactis subsp. lactis</name>
    <name type="common">Streptococcus lactis</name>
    <dbReference type="NCBI Taxonomy" id="1360"/>
    <lineage>
        <taxon>Bacteria</taxon>
        <taxon>Bacillati</taxon>
        <taxon>Bacillota</taxon>
        <taxon>Bacilli</taxon>
        <taxon>Lactobacillales</taxon>
        <taxon>Streptococcaceae</taxon>
        <taxon>Lactococcus</taxon>
    </lineage>
</organism>
<comment type="caution">
    <text evidence="12">The sequence shown here is derived from an EMBL/GenBank/DDBJ whole genome shotgun (WGS) entry which is preliminary data.</text>
</comment>
<feature type="domain" description="SpaA-like prealbumin fold" evidence="10">
    <location>
        <begin position="1663"/>
        <end position="1760"/>
    </location>
</feature>
<dbReference type="SUPFAM" id="SSF49478">
    <property type="entry name" value="Cna protein B-type domain"/>
    <property type="match status" value="4"/>
</dbReference>
<comment type="similarity">
    <text evidence="2">Belongs to the serine-aspartate repeat-containing protein (SDr) family.</text>
</comment>
<feature type="domain" description="SDR-like Ig" evidence="11">
    <location>
        <begin position="275"/>
        <end position="350"/>
    </location>
</feature>
<reference evidence="13" key="1">
    <citation type="submission" date="2015-10" db="EMBL/GenBank/DDBJ databases">
        <title>Draft Genome Sequences of 11 Lactococcus lactis subspecies cremoris strains.</title>
        <authorList>
            <person name="Wels M."/>
            <person name="Backus L."/>
            <person name="Boekhorst J."/>
            <person name="Dijkstra A."/>
            <person name="Beerthuizen M."/>
            <person name="Kelly W."/>
            <person name="Siezen R."/>
            <person name="Bachmann H."/>
            <person name="Van Hijum S."/>
        </authorList>
    </citation>
    <scope>NUCLEOTIDE SEQUENCE [LARGE SCALE GENOMIC DNA]</scope>
    <source>
        <strain evidence="13">KF282</strain>
    </source>
</reference>
<dbReference type="Pfam" id="PF17961">
    <property type="entry name" value="Big_8"/>
    <property type="match status" value="1"/>
</dbReference>
<evidence type="ECO:0000259" key="10">
    <source>
        <dbReference type="Pfam" id="PF17802"/>
    </source>
</evidence>
<name>A0A0V8CZE0_LACLL</name>
<dbReference type="InterPro" id="IPR041033">
    <property type="entry name" value="SpaA_PFL_dom_1"/>
</dbReference>
<evidence type="ECO:0000259" key="11">
    <source>
        <dbReference type="Pfam" id="PF17961"/>
    </source>
</evidence>
<feature type="domain" description="Collagen binding" evidence="9">
    <location>
        <begin position="408"/>
        <end position="533"/>
    </location>
</feature>
<dbReference type="InterPro" id="IPR011252">
    <property type="entry name" value="Fibrogen-bd_dom1"/>
</dbReference>
<evidence type="ECO:0000259" key="9">
    <source>
        <dbReference type="Pfam" id="PF05737"/>
    </source>
</evidence>
<feature type="domain" description="SpaA-like prealbumin fold" evidence="10">
    <location>
        <begin position="2119"/>
        <end position="2203"/>
    </location>
</feature>
<evidence type="ECO:0000256" key="8">
    <source>
        <dbReference type="SAM" id="Phobius"/>
    </source>
</evidence>
<accession>A0A0V8CZE0</accession>
<dbReference type="Gene3D" id="2.60.40.740">
    <property type="match status" value="4"/>
</dbReference>
<evidence type="ECO:0000256" key="7">
    <source>
        <dbReference type="SAM" id="MobiDB-lite"/>
    </source>
</evidence>
<feature type="domain" description="SpaA-like prealbumin fold" evidence="10">
    <location>
        <begin position="1806"/>
        <end position="1888"/>
    </location>
</feature>
<feature type="domain" description="SpaA-like prealbumin fold" evidence="10">
    <location>
        <begin position="1537"/>
        <end position="1628"/>
    </location>
</feature>
<protein>
    <submittedName>
        <fullName evidence="12">Collagen adhesion protein</fullName>
    </submittedName>
</protein>
<feature type="domain" description="SpaA-like prealbumin fold" evidence="10">
    <location>
        <begin position="2017"/>
        <end position="2095"/>
    </location>
</feature>
<dbReference type="RefSeq" id="WP_058219273.1">
    <property type="nucleotide sequence ID" value="NZ_LKLN01000021.1"/>
</dbReference>
<gene>
    <name evidence="12" type="ORF">KF282_0839</name>
</gene>
<evidence type="ECO:0000313" key="12">
    <source>
        <dbReference type="EMBL" id="KSU06682.1"/>
    </source>
</evidence>
<keyword evidence="8" id="KW-0472">Membrane</keyword>
<keyword evidence="5" id="KW-0732">Signal</keyword>
<feature type="compositionally biased region" description="Low complexity" evidence="7">
    <location>
        <begin position="172"/>
        <end position="189"/>
    </location>
</feature>
<feature type="compositionally biased region" description="Polar residues" evidence="7">
    <location>
        <begin position="91"/>
        <end position="108"/>
    </location>
</feature>
<comment type="subcellular location">
    <subcellularLocation>
        <location evidence="1">Secreted</location>
        <location evidence="1">Cell wall</location>
        <topology evidence="1">Peptidoglycan-anchor</topology>
    </subcellularLocation>
</comment>
<evidence type="ECO:0000256" key="5">
    <source>
        <dbReference type="ARBA" id="ARBA00022729"/>
    </source>
</evidence>
<dbReference type="PATRIC" id="fig|1360.105.peg.2588"/>
<dbReference type="InterPro" id="IPR013783">
    <property type="entry name" value="Ig-like_fold"/>
</dbReference>
<feature type="domain" description="SpaA-like prealbumin fold" evidence="10">
    <location>
        <begin position="1433"/>
        <end position="1516"/>
    </location>
</feature>
<feature type="compositionally biased region" description="Low complexity" evidence="7">
    <location>
        <begin position="866"/>
        <end position="878"/>
    </location>
</feature>
<evidence type="ECO:0000256" key="1">
    <source>
        <dbReference type="ARBA" id="ARBA00004168"/>
    </source>
</evidence>
<keyword evidence="6" id="KW-0572">Peptidoglycan-anchor</keyword>
<proteinExistence type="inferred from homology"/>
<feature type="region of interest" description="Disordered" evidence="7">
    <location>
        <begin position="170"/>
        <end position="246"/>
    </location>
</feature>
<dbReference type="GO" id="GO:0007155">
    <property type="term" value="P:cell adhesion"/>
    <property type="evidence" value="ECO:0007669"/>
    <property type="project" value="InterPro"/>
</dbReference>
<keyword evidence="8" id="KW-0812">Transmembrane</keyword>
<feature type="domain" description="SpaA-like prealbumin fold" evidence="10">
    <location>
        <begin position="2219"/>
        <end position="2301"/>
    </location>
</feature>
<dbReference type="InterPro" id="IPR008456">
    <property type="entry name" value="Collagen-bd_dom"/>
</dbReference>
<feature type="domain" description="SpaA-like prealbumin fold" evidence="10">
    <location>
        <begin position="1912"/>
        <end position="1991"/>
    </location>
</feature>
<feature type="transmembrane region" description="Helical" evidence="8">
    <location>
        <begin position="2433"/>
        <end position="2450"/>
    </location>
</feature>
<feature type="compositionally biased region" description="Polar residues" evidence="7">
    <location>
        <begin position="218"/>
        <end position="230"/>
    </location>
</feature>
<feature type="domain" description="SpaA-like prealbumin fold" evidence="10">
    <location>
        <begin position="1213"/>
        <end position="1292"/>
    </location>
</feature>
<keyword evidence="8" id="KW-1133">Transmembrane helix</keyword>
<dbReference type="Gene3D" id="2.60.40.10">
    <property type="entry name" value="Immunoglobulins"/>
    <property type="match status" value="11"/>
</dbReference>
<dbReference type="EMBL" id="LKLN01000021">
    <property type="protein sequence ID" value="KSU06682.1"/>
    <property type="molecule type" value="Genomic_DNA"/>
</dbReference>
<dbReference type="Pfam" id="PF17802">
    <property type="entry name" value="SpaA"/>
    <property type="match status" value="10"/>
</dbReference>
<feature type="compositionally biased region" description="Low complexity" evidence="7">
    <location>
        <begin position="199"/>
        <end position="213"/>
    </location>
</feature>
<keyword evidence="4" id="KW-0964">Secreted</keyword>
<keyword evidence="3" id="KW-0134">Cell wall</keyword>
<feature type="domain" description="SpaA-like prealbumin fold" evidence="10">
    <location>
        <begin position="2317"/>
        <end position="2399"/>
    </location>
</feature>
<feature type="region of interest" description="Disordered" evidence="7">
    <location>
        <begin position="87"/>
        <end position="114"/>
    </location>
</feature>
<evidence type="ECO:0000256" key="2">
    <source>
        <dbReference type="ARBA" id="ARBA00007257"/>
    </source>
</evidence>
<dbReference type="Proteomes" id="UP000053058">
    <property type="component" value="Unassembled WGS sequence"/>
</dbReference>
<dbReference type="InterPro" id="IPR008966">
    <property type="entry name" value="Adhesion_dom_sf"/>
</dbReference>
<dbReference type="PANTHER" id="PTHR36108:SF13">
    <property type="entry name" value="COLOSSIN-B-RELATED"/>
    <property type="match status" value="1"/>
</dbReference>
<sequence length="2456" mass="268756">MIKDFRLKVLNILSIIIILLNYMPFKVISETVDIQKEKIKVESFDYKSQDDSGTTLNLSLNIHNESAKTLKKELTINGSPIVSIGEDQDSQSDLTGVTLSSKSQTLPNNDDKSNNFTDDIVSLSEHQIEVKVSPSISKVVSFSIVISKLSDLNQVSAEIEDQKITLSNLPDSSKAMASESSTSSMSTSKNADLSNIEQSSSMSTHLSSETGSSKNEETPPQSSSKDSTTSQEDEADVPTLEKISPKDISDLFENYAPGDTFIQSAQVSPNPITNPDNVGFKVNFSAPSAVSAQMRPGDVYSFPLPESLQFSDANPTIIDLKDDDGNFLGKASVDFSKGTITITLTDKAGNIPEDYDPDNYIPMSKAELSLSTKINKTIITQPGTHQITYPKEYKLPPQTVFIKPHVDTSISKSGSLDKQLNPTKITWTVDVNKTLDTLENPVLDESFPSQVSYQSVTLYPLTLDFSGNVTSVGTTPLVKGVDYDVDNNGNVSFIGKVNEAFRAIYITSINDDAKPTQGGTTSPITNTATWNGSPASATVQGNYGKRLEKINPTYNSNTQTYNWTVRYNYGQKEVNTIDPIIDTYSNNMDLDLSSVHLFYMTINANGSATKGAEVSKEDYSINQKLNSSSGQNQLIVQLKEGIDENQAINLYYNTTVNQIVSIDNPQDVKVSNSVDQDGIPPVSPPGISQPKQQVIIKNTPTLDLNNKIATWTIDVNKNNYELNQASFIDKIDYSELGYVSIPGYAESGEFKKPIPLIQDLTTTKTLNGALRINGAITNFPGTETDLSKADYVVDITTVPNPSGPQIAYQNMKITLLNNYLKTDHRFRISYSVQYNKYSDGAIVPSSLTYGNKMDVNWVDRDGGKRTSTSNHGFTTTTSEANQGLKTGDYNAVTKEITWTIIANYNDEGSQYFNVKDPILSNNDKEDVENSQTYVSGSLSILRGRVDKSGKFVPASDPSYSGEQKNKDYINFNEPEKSNNLLNINLGNRKTVIPGWDSEAPMVYQIQFKTSLKGKEVNQATFSNVATTDVLGIKNTLSAKVSVKYGGQPLAKIGTYANNKVNWALTINQAQSKLTNPVVSDTPSNNQVILPDSIALYPTMVDKYGTITKDSSHPLILNQDYNIQLSTEPTTGQQSLVVSFDKSYKEAGQSDFQTIERPYILEYQSKPNLSSNSETVTNNASLKADGTEIINPDVTTSTVVKIPSGSGFAYGKKGKVSVKKINEEGSPLAGAQLELVRVYKNSSIAPEVMYDVTTPQNGEVTFGNLVYTDSSPNGFKYLLKELKAPSGYTVSPELKDGKELIVNDQSSQTNSVPITIQNDSVSLTFNKKSESGQNISGGTFVLEKLDDKGGLIRVEKTFSASVSGVVLNHLEIGSYQIRETAVPTDEKGALYLTNPKVMKFLVKDIGAGVIKIFSVDQPNQAINSLQMVNYQGRAQLIKENQYGGPIENAEFKVRWAPFNSETYTEVTPPQGQVFKTDTKGLLNLTQLRPGKYEVQESRAPEGYYINPKTYSFNIDGQASEVPQTIQINSSAPLIDYKGSAQFTKTAEDGKSPLSGAEFILLDASGHYLNGKGEVVSEMGLAQRVKSDFMGHFEVTGLSPATSYQLVEVMAPIGYVINDSPLTFTMPASDLGQSTGVINDAAHQIVYQADSPYLNYNWKIYWDKVGQNKLSDEDKQPLGGAYYKLYQKNAAGEFKDITESEGDFGQVEKSIEGQLEKVFESNPITGRVSAVNLTGGDYFYQEVKAPEGYILDDTKYSFTLPMDFEPENGDMINVSPTEIGTVSGDNLSISIHYDKKGLVQSSLINYKGAVEMKKVDDEGKPLSGAKFKVYNTENQEVEEEGEPLIVTSQEDGTVYAEGLSPGAYYFQEVATPENQYLINSTKVPFTIDTHASGKPAVKVIMDGSKEYQLPNYKGSAQLTKIDAKTKMGLAGAQFEVYNASNEKVSSDQPIVSDNKGKVSIDHLSPGSYYFKEVKAPEGYLINSTLVHFNIDTRSNEAPDRVITQPDGKPLELEDYKGESELRKISEDGTKLAGAVFELVDKDGNKLPGYEHLVSDPEGKVTASDLAPGTYQFVEIEAPVGYILDTKSLPQFTIPNQAEGEPEVVNLDENGEKLVATNYKGSARLQKIGNEHGKEVGLAGAYFKVIDSKTGKGIKGFEKLRSNAQGMVVAKGLAPGDYKFQEIQAAPDYILNPSPSKTFSISESSSGEPDMVDVGKFINFKGTITLRKVDNHDHPLAGAIFEIWNLSGKKAKLVSGYGDVVSSANGVVAVTGLAPGKYQLREVKAPQDFIINTSPINFKIVSKSIHQPTIKLGNFINTKGSVTMKKVSENGKPLSGAEFQLRREPKRGNMVVKDYEKVISLKNGKISASNLPPGDYAWIEIKAPKGYQLNKDPIYFTIPKATKNYQSLKIKDFVNKKIATPNKILPRTGEGKSANILKISGGLIITFLIVIIFRKYKKA</sequence>
<dbReference type="InterPro" id="IPR041171">
    <property type="entry name" value="SDR_Ig"/>
</dbReference>
<evidence type="ECO:0000256" key="4">
    <source>
        <dbReference type="ARBA" id="ARBA00022525"/>
    </source>
</evidence>
<dbReference type="Gene3D" id="2.60.40.1280">
    <property type="match status" value="1"/>
</dbReference>